<organism evidence="4 5">
    <name type="scientific">Solimicrobium silvestre</name>
    <dbReference type="NCBI Taxonomy" id="2099400"/>
    <lineage>
        <taxon>Bacteria</taxon>
        <taxon>Pseudomonadati</taxon>
        <taxon>Pseudomonadota</taxon>
        <taxon>Betaproteobacteria</taxon>
        <taxon>Burkholderiales</taxon>
        <taxon>Oxalobacteraceae</taxon>
        <taxon>Solimicrobium</taxon>
    </lineage>
</organism>
<dbReference type="EMBL" id="PUGF01000004">
    <property type="protein sequence ID" value="PRC94063.1"/>
    <property type="molecule type" value="Genomic_DNA"/>
</dbReference>
<keyword evidence="2 3" id="KW-0802">TPR repeat</keyword>
<feature type="repeat" description="TPR" evidence="3">
    <location>
        <begin position="153"/>
        <end position="186"/>
    </location>
</feature>
<feature type="repeat" description="TPR" evidence="3">
    <location>
        <begin position="323"/>
        <end position="356"/>
    </location>
</feature>
<reference evidence="4 5" key="1">
    <citation type="submission" date="2018-02" db="EMBL/GenBank/DDBJ databases">
        <title>Solimicrobium silvestre gen. nov., sp. nov., isolated from alpine forest soil.</title>
        <authorList>
            <person name="Margesin R."/>
            <person name="Albuquerque L."/>
            <person name="Zhang D.-C."/>
            <person name="Froufe H.J.C."/>
            <person name="Severino R."/>
            <person name="Roxo I."/>
            <person name="Egas C."/>
            <person name="Da Costa M.S."/>
        </authorList>
    </citation>
    <scope>NUCLEOTIDE SEQUENCE [LARGE SCALE GENOMIC DNA]</scope>
    <source>
        <strain evidence="4 5">S20-91</strain>
    </source>
</reference>
<dbReference type="Pfam" id="PF13469">
    <property type="entry name" value="Sulfotransfer_3"/>
    <property type="match status" value="1"/>
</dbReference>
<keyword evidence="4" id="KW-0808">Transferase</keyword>
<dbReference type="SUPFAM" id="SSF48452">
    <property type="entry name" value="TPR-like"/>
    <property type="match status" value="2"/>
</dbReference>
<dbReference type="Pfam" id="PF13181">
    <property type="entry name" value="TPR_8"/>
    <property type="match status" value="1"/>
</dbReference>
<name>A0A2S9H288_9BURK</name>
<evidence type="ECO:0000313" key="4">
    <source>
        <dbReference type="EMBL" id="PRC94063.1"/>
    </source>
</evidence>
<dbReference type="GO" id="GO:0097363">
    <property type="term" value="F:protein O-acetylglucosaminyltransferase activity"/>
    <property type="evidence" value="ECO:0007669"/>
    <property type="project" value="TreeGrafter"/>
</dbReference>
<feature type="repeat" description="TPR" evidence="3">
    <location>
        <begin position="255"/>
        <end position="288"/>
    </location>
</feature>
<dbReference type="Gene3D" id="3.40.50.300">
    <property type="entry name" value="P-loop containing nucleotide triphosphate hydrolases"/>
    <property type="match status" value="1"/>
</dbReference>
<dbReference type="Proteomes" id="UP000237839">
    <property type="component" value="Unassembled WGS sequence"/>
</dbReference>
<dbReference type="GO" id="GO:0006493">
    <property type="term" value="P:protein O-linked glycosylation"/>
    <property type="evidence" value="ECO:0007669"/>
    <property type="project" value="InterPro"/>
</dbReference>
<dbReference type="AlphaFoldDB" id="A0A2S9H288"/>
<feature type="repeat" description="TPR" evidence="3">
    <location>
        <begin position="85"/>
        <end position="118"/>
    </location>
</feature>
<dbReference type="InterPro" id="IPR013105">
    <property type="entry name" value="TPR_2"/>
</dbReference>
<feature type="repeat" description="TPR" evidence="3">
    <location>
        <begin position="51"/>
        <end position="84"/>
    </location>
</feature>
<comment type="caution">
    <text evidence="4">The sequence shown here is derived from an EMBL/GenBank/DDBJ whole genome shotgun (WGS) entry which is preliminary data.</text>
</comment>
<dbReference type="SMART" id="SM00028">
    <property type="entry name" value="TPR"/>
    <property type="match status" value="11"/>
</dbReference>
<evidence type="ECO:0000256" key="1">
    <source>
        <dbReference type="ARBA" id="ARBA00022737"/>
    </source>
</evidence>
<keyword evidence="5" id="KW-1185">Reference proteome</keyword>
<feature type="repeat" description="TPR" evidence="3">
    <location>
        <begin position="357"/>
        <end position="390"/>
    </location>
</feature>
<keyword evidence="1" id="KW-0677">Repeat</keyword>
<sequence>MHSRQNSPNQHQTEEPSQAEIANLLALFTQQHYAEAKACADKLTHQFPQHGFTWKALGAIHKKLGNPEEAITALTKATLFLPTDADVHYNLGNSFLEQSKLSQAESSYRQALVIQPGYMAAHYNLGKVYQASENFDAAQASYRIALSLQPDFVEALSSLGVVLHSLGKIEEGEIYLRRAAEINPNDPQNHTNLANLLQELGNTEQAESLYRQALKINPYSWQPIYNLANLLINQKHLSEAETMYVQVVQLRPEFAEAWFNLGNCLFAQNRHPEAEISYREALRINPDYAEAHNHLGIALREQERLTEAEQSYRNALRLKPDYVDVHYNLGNALSELDRIPEAEVCYHRALEFNPDYAEAHNNLGIALKTAGRLEEAKLSLEKAMSINPEFLEPYVGIASLKTYRENDPQIALLEKQLATVHELKPEAQIRFWFAIGKMYEDLGRFDASFSAYEKGNRLKFSSVTWDEEKEIAFIDRIKKLFTKVFFDRSDALADMTNRQPTSNIASERTPIFILGMPRSGTSLLEQILSTHPSVFGAGELVIMKEVIVNAALSEDYLHYPDAIANFSLEQWHQLGQSYLDKVWELAPHSSHITDKMPANFLHIGMIHLMFPNAKIIHAMRDPMDSCFSCYSRIFSKNNLAFSYDLNSLGHYYNRYITLMEHWHTVLPAGTILDCRYEDLVENTEAQAKRILHYIGLPWDERCLDFHKNKRRVKTASQAQVQKPIYKSSVARWKHYKKYLGPLEELINRRNRELNA</sequence>
<dbReference type="InterPro" id="IPR037919">
    <property type="entry name" value="OGT"/>
</dbReference>
<gene>
    <name evidence="4" type="ORF">S2091_1236</name>
</gene>
<dbReference type="SUPFAM" id="SSF52540">
    <property type="entry name" value="P-loop containing nucleoside triphosphate hydrolases"/>
    <property type="match status" value="1"/>
</dbReference>
<dbReference type="PROSITE" id="PS50005">
    <property type="entry name" value="TPR"/>
    <property type="match status" value="9"/>
</dbReference>
<feature type="repeat" description="TPR" evidence="3">
    <location>
        <begin position="119"/>
        <end position="152"/>
    </location>
</feature>
<dbReference type="PANTHER" id="PTHR44366">
    <property type="entry name" value="UDP-N-ACETYLGLUCOSAMINE--PEPTIDE N-ACETYLGLUCOSAMINYLTRANSFERASE 110 KDA SUBUNIT"/>
    <property type="match status" value="1"/>
</dbReference>
<dbReference type="Pfam" id="PF13414">
    <property type="entry name" value="TPR_11"/>
    <property type="match status" value="2"/>
</dbReference>
<accession>A0A2S9H288</accession>
<dbReference type="PROSITE" id="PS50293">
    <property type="entry name" value="TPR_REGION"/>
    <property type="match status" value="4"/>
</dbReference>
<dbReference type="InterPro" id="IPR019734">
    <property type="entry name" value="TPR_rpt"/>
</dbReference>
<proteinExistence type="predicted"/>
<dbReference type="Pfam" id="PF13432">
    <property type="entry name" value="TPR_16"/>
    <property type="match status" value="3"/>
</dbReference>
<protein>
    <submittedName>
        <fullName evidence="4">Sulfotransferase domain</fullName>
    </submittedName>
</protein>
<dbReference type="Pfam" id="PF07719">
    <property type="entry name" value="TPR_2"/>
    <property type="match status" value="1"/>
</dbReference>
<evidence type="ECO:0000256" key="2">
    <source>
        <dbReference type="ARBA" id="ARBA00022803"/>
    </source>
</evidence>
<dbReference type="RefSeq" id="WP_165794926.1">
    <property type="nucleotide sequence ID" value="NZ_PUGF01000004.1"/>
</dbReference>
<dbReference type="Gene3D" id="1.25.40.10">
    <property type="entry name" value="Tetratricopeptide repeat domain"/>
    <property type="match status" value="5"/>
</dbReference>
<feature type="repeat" description="TPR" evidence="3">
    <location>
        <begin position="187"/>
        <end position="220"/>
    </location>
</feature>
<dbReference type="InterPro" id="IPR011990">
    <property type="entry name" value="TPR-like_helical_dom_sf"/>
</dbReference>
<evidence type="ECO:0000256" key="3">
    <source>
        <dbReference type="PROSITE-ProRule" id="PRU00339"/>
    </source>
</evidence>
<evidence type="ECO:0000313" key="5">
    <source>
        <dbReference type="Proteomes" id="UP000237839"/>
    </source>
</evidence>
<dbReference type="PANTHER" id="PTHR44366:SF1">
    <property type="entry name" value="UDP-N-ACETYLGLUCOSAMINE--PEPTIDE N-ACETYLGLUCOSAMINYLTRANSFERASE 110 KDA SUBUNIT"/>
    <property type="match status" value="1"/>
</dbReference>
<dbReference type="InterPro" id="IPR027417">
    <property type="entry name" value="P-loop_NTPase"/>
</dbReference>
<feature type="repeat" description="TPR" evidence="3">
    <location>
        <begin position="289"/>
        <end position="322"/>
    </location>
</feature>